<sequence length="722" mass="80073">MPNLPIRSRAAKRRLAPATASKLATLDRLPVELLELVTSNLDRPKDVVRLGLTCNRLQNFVKLYGYEAFLKGRFALLRPHGEAEATVHGLTTLFRNWDKKAFTARYLEPSANVTSLNSGEKTKWRGPQGQTMGYQPSLDSYEEMHGAWSDRRGVLAWSAGTNVVMQVKETGHRAVQVLYQQSELKDEPESQWRYEPGMYGQSHAWYTYKIPGSSEGRDDITALKLLRPHQKDGAMDIRGLQDSSDEAERKDDESEVVVFGTASGRLSMLSTHLDQRGASERLYETNGRPVGSIDVSAAPEPLVAASLGDISLALYSTNREQSSDTPIAPLSQVQLIAPAGPIGLRVGRIWSSTFISNDKVAIGLGPSYEPIHVYEITPDGFLPDPLRKFNFDSLTDGNIRRNTSVYPIIPIPAESQGGSEANHVFLSGAYDGMVRLHDLRSPRSFEALFWDVTNDSSVYSLANQGLERFVVGSSMHSMLKVFDLRFSGSHAYHNIPIPESMKPKPKPPGRTGHTYNAIVSDFGDSIKPTVGGWNLFLSPRNSSRQNGGRHPYRPGPRTEDSPVYSLSIPSPYSSNLYAGLEGTIVNLNFVSVLDPHSETAITTSLANAHPETVDLNLRNVKEIYNPYDDVLNLGMYEQGDEEGLDMQLLVQDEVGEDLAKNEKRKDFAKRRGLDERWKDPGEEGEKWARGQEPQGQVGQGSAWRGGHRGRWRGRGRGGRRAG</sequence>
<evidence type="ECO:0000313" key="3">
    <source>
        <dbReference type="Proteomes" id="UP000800036"/>
    </source>
</evidence>
<protein>
    <recommendedName>
        <fullName evidence="4">F-box domain-containing protein</fullName>
    </recommendedName>
</protein>
<reference evidence="2" key="1">
    <citation type="journal article" date="2020" name="Stud. Mycol.">
        <title>101 Dothideomycetes genomes: a test case for predicting lifestyles and emergence of pathogens.</title>
        <authorList>
            <person name="Haridas S."/>
            <person name="Albert R."/>
            <person name="Binder M."/>
            <person name="Bloem J."/>
            <person name="Labutti K."/>
            <person name="Salamov A."/>
            <person name="Andreopoulos B."/>
            <person name="Baker S."/>
            <person name="Barry K."/>
            <person name="Bills G."/>
            <person name="Bluhm B."/>
            <person name="Cannon C."/>
            <person name="Castanera R."/>
            <person name="Culley D."/>
            <person name="Daum C."/>
            <person name="Ezra D."/>
            <person name="Gonzalez J."/>
            <person name="Henrissat B."/>
            <person name="Kuo A."/>
            <person name="Liang C."/>
            <person name="Lipzen A."/>
            <person name="Lutzoni F."/>
            <person name="Magnuson J."/>
            <person name="Mondo S."/>
            <person name="Nolan M."/>
            <person name="Ohm R."/>
            <person name="Pangilinan J."/>
            <person name="Park H.-J."/>
            <person name="Ramirez L."/>
            <person name="Alfaro M."/>
            <person name="Sun H."/>
            <person name="Tritt A."/>
            <person name="Yoshinaga Y."/>
            <person name="Zwiers L.-H."/>
            <person name="Turgeon B."/>
            <person name="Goodwin S."/>
            <person name="Spatafora J."/>
            <person name="Crous P."/>
            <person name="Grigoriev I."/>
        </authorList>
    </citation>
    <scope>NUCLEOTIDE SEQUENCE</scope>
    <source>
        <strain evidence="2">CBS 107.79</strain>
    </source>
</reference>
<evidence type="ECO:0000256" key="1">
    <source>
        <dbReference type="SAM" id="MobiDB-lite"/>
    </source>
</evidence>
<feature type="region of interest" description="Disordered" evidence="1">
    <location>
        <begin position="537"/>
        <end position="561"/>
    </location>
</feature>
<dbReference type="InterPro" id="IPR036322">
    <property type="entry name" value="WD40_repeat_dom_sf"/>
</dbReference>
<proteinExistence type="predicted"/>
<dbReference type="SUPFAM" id="SSF50978">
    <property type="entry name" value="WD40 repeat-like"/>
    <property type="match status" value="1"/>
</dbReference>
<dbReference type="CDD" id="cd09917">
    <property type="entry name" value="F-box_SF"/>
    <property type="match status" value="1"/>
</dbReference>
<feature type="region of interest" description="Disordered" evidence="1">
    <location>
        <begin position="234"/>
        <end position="253"/>
    </location>
</feature>
<keyword evidence="3" id="KW-1185">Reference proteome</keyword>
<dbReference type="OrthoDB" id="1259151at2759"/>
<organism evidence="2 3">
    <name type="scientific">Bimuria novae-zelandiae CBS 107.79</name>
    <dbReference type="NCBI Taxonomy" id="1447943"/>
    <lineage>
        <taxon>Eukaryota</taxon>
        <taxon>Fungi</taxon>
        <taxon>Dikarya</taxon>
        <taxon>Ascomycota</taxon>
        <taxon>Pezizomycotina</taxon>
        <taxon>Dothideomycetes</taxon>
        <taxon>Pleosporomycetidae</taxon>
        <taxon>Pleosporales</taxon>
        <taxon>Massarineae</taxon>
        <taxon>Didymosphaeriaceae</taxon>
        <taxon>Bimuria</taxon>
    </lineage>
</organism>
<feature type="region of interest" description="Disordered" evidence="1">
    <location>
        <begin position="670"/>
        <end position="722"/>
    </location>
</feature>
<dbReference type="AlphaFoldDB" id="A0A6A5VP36"/>
<name>A0A6A5VP36_9PLEO</name>
<feature type="compositionally biased region" description="Basic and acidic residues" evidence="1">
    <location>
        <begin position="670"/>
        <end position="689"/>
    </location>
</feature>
<dbReference type="Proteomes" id="UP000800036">
    <property type="component" value="Unassembled WGS sequence"/>
</dbReference>
<accession>A0A6A5VP36</accession>
<evidence type="ECO:0008006" key="4">
    <source>
        <dbReference type="Google" id="ProtNLM"/>
    </source>
</evidence>
<evidence type="ECO:0000313" key="2">
    <source>
        <dbReference type="EMBL" id="KAF1977472.1"/>
    </source>
</evidence>
<dbReference type="EMBL" id="ML976663">
    <property type="protein sequence ID" value="KAF1977472.1"/>
    <property type="molecule type" value="Genomic_DNA"/>
</dbReference>
<gene>
    <name evidence="2" type="ORF">BU23DRAFT_550790</name>
</gene>
<feature type="compositionally biased region" description="Basic residues" evidence="1">
    <location>
        <begin position="705"/>
        <end position="722"/>
    </location>
</feature>